<gene>
    <name evidence="9" type="ORF">QYF61_001112</name>
</gene>
<dbReference type="InterPro" id="IPR012337">
    <property type="entry name" value="RNaseH-like_sf"/>
</dbReference>
<comment type="caution">
    <text evidence="9">The sequence shown here is derived from an EMBL/GenBank/DDBJ whole genome shotgun (WGS) entry which is preliminary data.</text>
</comment>
<evidence type="ECO:0000256" key="5">
    <source>
        <dbReference type="ARBA" id="ARBA00022801"/>
    </source>
</evidence>
<evidence type="ECO:0000256" key="3">
    <source>
        <dbReference type="ARBA" id="ARBA00022722"/>
    </source>
</evidence>
<dbReference type="PROSITE" id="PS50879">
    <property type="entry name" value="RNASE_H_1"/>
    <property type="match status" value="1"/>
</dbReference>
<organism evidence="9 10">
    <name type="scientific">Mycteria americana</name>
    <name type="common">Wood stork</name>
    <dbReference type="NCBI Taxonomy" id="33587"/>
    <lineage>
        <taxon>Eukaryota</taxon>
        <taxon>Metazoa</taxon>
        <taxon>Chordata</taxon>
        <taxon>Craniata</taxon>
        <taxon>Vertebrata</taxon>
        <taxon>Euteleostomi</taxon>
        <taxon>Archelosauria</taxon>
        <taxon>Archosauria</taxon>
        <taxon>Dinosauria</taxon>
        <taxon>Saurischia</taxon>
        <taxon>Theropoda</taxon>
        <taxon>Coelurosauria</taxon>
        <taxon>Aves</taxon>
        <taxon>Neognathae</taxon>
        <taxon>Neoaves</taxon>
        <taxon>Aequornithes</taxon>
        <taxon>Ciconiiformes</taxon>
        <taxon>Ciconiidae</taxon>
        <taxon>Mycteria</taxon>
    </lineage>
</organism>
<dbReference type="Pfam" id="PF06817">
    <property type="entry name" value="RVT_thumb"/>
    <property type="match status" value="1"/>
</dbReference>
<evidence type="ECO:0000256" key="6">
    <source>
        <dbReference type="ARBA" id="ARBA00022918"/>
    </source>
</evidence>
<accession>A0AAN7MIE1</accession>
<evidence type="ECO:0000313" key="10">
    <source>
        <dbReference type="Proteomes" id="UP001333110"/>
    </source>
</evidence>
<feature type="domain" description="RNase H type-1" evidence="8">
    <location>
        <begin position="327"/>
        <end position="417"/>
    </location>
</feature>
<dbReference type="Gene3D" id="3.30.420.10">
    <property type="entry name" value="Ribonuclease H-like superfamily/Ribonuclease H"/>
    <property type="match status" value="1"/>
</dbReference>
<dbReference type="SUPFAM" id="SSF53098">
    <property type="entry name" value="Ribonuclease H-like"/>
    <property type="match status" value="1"/>
</dbReference>
<proteinExistence type="predicted"/>
<keyword evidence="10" id="KW-1185">Reference proteome</keyword>
<evidence type="ECO:0000256" key="1">
    <source>
        <dbReference type="ARBA" id="ARBA00022679"/>
    </source>
</evidence>
<keyword evidence="6" id="KW-0695">RNA-directed DNA polymerase</keyword>
<dbReference type="InterPro" id="IPR010661">
    <property type="entry name" value="RVT_thumb"/>
</dbReference>
<dbReference type="EMBL" id="JAUNZN010000044">
    <property type="protein sequence ID" value="KAK4806189.1"/>
    <property type="molecule type" value="Genomic_DNA"/>
</dbReference>
<dbReference type="Gene3D" id="3.30.70.270">
    <property type="match status" value="1"/>
</dbReference>
<evidence type="ECO:0000256" key="7">
    <source>
        <dbReference type="SAM" id="MobiDB-lite"/>
    </source>
</evidence>
<dbReference type="GO" id="GO:0003964">
    <property type="term" value="F:RNA-directed DNA polymerase activity"/>
    <property type="evidence" value="ECO:0007669"/>
    <property type="project" value="UniProtKB-KW"/>
</dbReference>
<keyword evidence="4" id="KW-0255">Endonuclease</keyword>
<dbReference type="Pfam" id="PF00075">
    <property type="entry name" value="RNase_H"/>
    <property type="match status" value="1"/>
</dbReference>
<name>A0AAN7MIE1_MYCAM</name>
<evidence type="ECO:0000259" key="8">
    <source>
        <dbReference type="PROSITE" id="PS50879"/>
    </source>
</evidence>
<keyword evidence="2" id="KW-0548">Nucleotidyltransferase</keyword>
<dbReference type="GO" id="GO:0004523">
    <property type="term" value="F:RNA-DNA hybrid ribonuclease activity"/>
    <property type="evidence" value="ECO:0007669"/>
    <property type="project" value="InterPro"/>
</dbReference>
<sequence>MQKAMALSQPVSFKIQRGRTTSANAAGKREAEREAGTRDDTSSAAPRAGRAVHARLPTKGNDGRKFGIGCRDNNATDVVAMDTLSARTRGSAGLDVATPYEQPSARGVTCFKERVAKPRPPDCARKDPNGGTLEISWVENITTNHSTSEYIKTLNDIQKLLGNINWIRTQCAAKDALRTVNERLSLQQCHRRVENLPVQLYICNQEQQPLAIIGQWETRERDPLILLEWVFLPYQPTKTLVTRIELFAALIKRGRERIVEMTGEEPGLIILPVVKNYLNWCLQNSLELQMALAGFDGQIDTHHPPHKMFTFYNNVKIENKPLYQWQPVTGTTVFTDGSGKTGKAVITWKEKGQWQHQIERIEGSPQLVELHAITMAFRKWSLTPLNIVSDSQYTVGVVQRIERAQLKCTKRSSVSKI</sequence>
<evidence type="ECO:0000256" key="2">
    <source>
        <dbReference type="ARBA" id="ARBA00022695"/>
    </source>
</evidence>
<dbReference type="PANTHER" id="PTHR41694">
    <property type="entry name" value="ENDOGENOUS RETROVIRUS GROUP K MEMBER POL PROTEIN"/>
    <property type="match status" value="1"/>
</dbReference>
<feature type="region of interest" description="Disordered" evidence="7">
    <location>
        <begin position="1"/>
        <end position="67"/>
    </location>
</feature>
<protein>
    <recommendedName>
        <fullName evidence="8">RNase H type-1 domain-containing protein</fullName>
    </recommendedName>
</protein>
<keyword evidence="5" id="KW-0378">Hydrolase</keyword>
<dbReference type="InterPro" id="IPR036397">
    <property type="entry name" value="RNaseH_sf"/>
</dbReference>
<dbReference type="PANTHER" id="PTHR41694:SF3">
    <property type="entry name" value="RNA-DIRECTED DNA POLYMERASE-RELATED"/>
    <property type="match status" value="1"/>
</dbReference>
<dbReference type="AlphaFoldDB" id="A0AAN7MIE1"/>
<dbReference type="Proteomes" id="UP001333110">
    <property type="component" value="Unassembled WGS sequence"/>
</dbReference>
<dbReference type="GO" id="GO:0035613">
    <property type="term" value="F:RNA stem-loop binding"/>
    <property type="evidence" value="ECO:0007669"/>
    <property type="project" value="TreeGrafter"/>
</dbReference>
<evidence type="ECO:0000313" key="9">
    <source>
        <dbReference type="EMBL" id="KAK4806189.1"/>
    </source>
</evidence>
<reference evidence="9 10" key="1">
    <citation type="journal article" date="2023" name="J. Hered.">
        <title>Chromosome-level genome of the wood stork (Mycteria americana) provides insight into avian chromosome evolution.</title>
        <authorList>
            <person name="Flamio R. Jr."/>
            <person name="Ramstad K.M."/>
        </authorList>
    </citation>
    <scope>NUCLEOTIDE SEQUENCE [LARGE SCALE GENOMIC DNA]</scope>
    <source>
        <strain evidence="9">JAX WOST 10</strain>
    </source>
</reference>
<dbReference type="InterPro" id="IPR002156">
    <property type="entry name" value="RNaseH_domain"/>
</dbReference>
<keyword evidence="3" id="KW-0540">Nuclease</keyword>
<dbReference type="InterPro" id="IPR043128">
    <property type="entry name" value="Rev_trsase/Diguanyl_cyclase"/>
</dbReference>
<keyword evidence="1" id="KW-0808">Transferase</keyword>
<evidence type="ECO:0000256" key="4">
    <source>
        <dbReference type="ARBA" id="ARBA00022759"/>
    </source>
</evidence>
<feature type="compositionally biased region" description="Basic and acidic residues" evidence="7">
    <location>
        <begin position="27"/>
        <end position="41"/>
    </location>
</feature>